<reference evidence="3" key="4">
    <citation type="journal article" date="2015" name="G3 (Bethesda)">
        <title>Genome sequences of three phytopathogenic species of the Magnaporthaceae family of fungi.</title>
        <authorList>
            <person name="Okagaki L.H."/>
            <person name="Nunes C.C."/>
            <person name="Sailsbery J."/>
            <person name="Clay B."/>
            <person name="Brown D."/>
            <person name="John T."/>
            <person name="Oh Y."/>
            <person name="Young N."/>
            <person name="Fitzgerald M."/>
            <person name="Haas B.J."/>
            <person name="Zeng Q."/>
            <person name="Young S."/>
            <person name="Adiconis X."/>
            <person name="Fan L."/>
            <person name="Levin J.Z."/>
            <person name="Mitchell T.K."/>
            <person name="Okubara P.A."/>
            <person name="Farman M.L."/>
            <person name="Kohn L.M."/>
            <person name="Birren B."/>
            <person name="Ma L.-J."/>
            <person name="Dean R.A."/>
        </authorList>
    </citation>
    <scope>NUCLEOTIDE SEQUENCE</scope>
    <source>
        <strain evidence="3">R3-111a-1</strain>
    </source>
</reference>
<proteinExistence type="predicted"/>
<reference evidence="3" key="5">
    <citation type="submission" date="2018-04" db="UniProtKB">
        <authorList>
            <consortium name="EnsemblFungi"/>
        </authorList>
    </citation>
    <scope>IDENTIFICATION</scope>
    <source>
        <strain evidence="3">R3-111a-1</strain>
    </source>
</reference>
<organism evidence="2">
    <name type="scientific">Gaeumannomyces tritici (strain R3-111a-1)</name>
    <name type="common">Wheat and barley take-all root rot fungus</name>
    <name type="synonym">Gaeumannomyces graminis var. tritici</name>
    <dbReference type="NCBI Taxonomy" id="644352"/>
    <lineage>
        <taxon>Eukaryota</taxon>
        <taxon>Fungi</taxon>
        <taxon>Dikarya</taxon>
        <taxon>Ascomycota</taxon>
        <taxon>Pezizomycotina</taxon>
        <taxon>Sordariomycetes</taxon>
        <taxon>Sordariomycetidae</taxon>
        <taxon>Magnaporthales</taxon>
        <taxon>Magnaporthaceae</taxon>
        <taxon>Gaeumannomyces</taxon>
    </lineage>
</organism>
<dbReference type="Proteomes" id="UP000006039">
    <property type="component" value="Unassembled WGS sequence"/>
</dbReference>
<dbReference type="RefSeq" id="XP_009224218.1">
    <property type="nucleotide sequence ID" value="XM_009225954.1"/>
</dbReference>
<dbReference type="VEuPathDB" id="FungiDB:GGTG_08117"/>
<sequence length="145" mass="15821">MAKDSSPRGLLSDRKEELLIAKAACREALVKLGPVRAQDAPEKTPKLSTITSPIGRDKIGQRRADAASAIPETARSTFHAERCDVVKARRASSFVTADLLAGASSPEYSRLPKRTTKGMEIRVDELEKRVALLEDRSKLRAPIKG</sequence>
<name>J3P3N0_GAET3</name>
<accession>J3P3N0</accession>
<dbReference type="EnsemblFungi" id="EJT74274">
    <property type="protein sequence ID" value="EJT74274"/>
    <property type="gene ID" value="GGTG_08117"/>
</dbReference>
<evidence type="ECO:0000256" key="1">
    <source>
        <dbReference type="SAM" id="MobiDB-lite"/>
    </source>
</evidence>
<evidence type="ECO:0000313" key="3">
    <source>
        <dbReference type="EnsemblFungi" id="EJT74274"/>
    </source>
</evidence>
<evidence type="ECO:0000313" key="4">
    <source>
        <dbReference type="Proteomes" id="UP000006039"/>
    </source>
</evidence>
<feature type="region of interest" description="Disordered" evidence="1">
    <location>
        <begin position="36"/>
        <end position="62"/>
    </location>
</feature>
<protein>
    <submittedName>
        <fullName evidence="2 3">Uncharacterized protein</fullName>
    </submittedName>
</protein>
<keyword evidence="4" id="KW-1185">Reference proteome</keyword>
<dbReference type="EMBL" id="GL385398">
    <property type="protein sequence ID" value="EJT74274.1"/>
    <property type="molecule type" value="Genomic_DNA"/>
</dbReference>
<reference evidence="2" key="2">
    <citation type="submission" date="2010-07" db="EMBL/GenBank/DDBJ databases">
        <authorList>
            <consortium name="The Broad Institute Genome Sequencing Platform"/>
            <consortium name="Broad Institute Genome Sequencing Center for Infectious Disease"/>
            <person name="Ma L.-J."/>
            <person name="Dead R."/>
            <person name="Young S."/>
            <person name="Zeng Q."/>
            <person name="Koehrsen M."/>
            <person name="Alvarado L."/>
            <person name="Berlin A."/>
            <person name="Chapman S.B."/>
            <person name="Chen Z."/>
            <person name="Freedman E."/>
            <person name="Gellesch M."/>
            <person name="Goldberg J."/>
            <person name="Griggs A."/>
            <person name="Gujja S."/>
            <person name="Heilman E.R."/>
            <person name="Heiman D."/>
            <person name="Hepburn T."/>
            <person name="Howarth C."/>
            <person name="Jen D."/>
            <person name="Larson L."/>
            <person name="Mehta T."/>
            <person name="Neiman D."/>
            <person name="Pearson M."/>
            <person name="Roberts A."/>
            <person name="Saif S."/>
            <person name="Shea T."/>
            <person name="Shenoy N."/>
            <person name="Sisk P."/>
            <person name="Stolte C."/>
            <person name="Sykes S."/>
            <person name="Walk T."/>
            <person name="White J."/>
            <person name="Yandava C."/>
            <person name="Haas B."/>
            <person name="Nusbaum C."/>
            <person name="Birren B."/>
        </authorList>
    </citation>
    <scope>NUCLEOTIDE SEQUENCE</scope>
    <source>
        <strain evidence="2">R3-111a-1</strain>
    </source>
</reference>
<gene>
    <name evidence="3" type="primary">20348575</name>
    <name evidence="2" type="ORF">GGTG_08117</name>
</gene>
<dbReference type="OrthoDB" id="10428829at2759"/>
<dbReference type="eggNOG" id="ENOG502RN63">
    <property type="taxonomic scope" value="Eukaryota"/>
</dbReference>
<dbReference type="GeneID" id="20348575"/>
<reference evidence="4" key="1">
    <citation type="submission" date="2010-07" db="EMBL/GenBank/DDBJ databases">
        <title>The genome sequence of Gaeumannomyces graminis var. tritici strain R3-111a-1.</title>
        <authorList>
            <consortium name="The Broad Institute Genome Sequencing Platform"/>
            <person name="Ma L.-J."/>
            <person name="Dead R."/>
            <person name="Young S."/>
            <person name="Zeng Q."/>
            <person name="Koehrsen M."/>
            <person name="Alvarado L."/>
            <person name="Berlin A."/>
            <person name="Chapman S.B."/>
            <person name="Chen Z."/>
            <person name="Freedman E."/>
            <person name="Gellesch M."/>
            <person name="Goldberg J."/>
            <person name="Griggs A."/>
            <person name="Gujja S."/>
            <person name="Heilman E.R."/>
            <person name="Heiman D."/>
            <person name="Hepburn T."/>
            <person name="Howarth C."/>
            <person name="Jen D."/>
            <person name="Larson L."/>
            <person name="Mehta T."/>
            <person name="Neiman D."/>
            <person name="Pearson M."/>
            <person name="Roberts A."/>
            <person name="Saif S."/>
            <person name="Shea T."/>
            <person name="Shenoy N."/>
            <person name="Sisk P."/>
            <person name="Stolte C."/>
            <person name="Sykes S."/>
            <person name="Walk T."/>
            <person name="White J."/>
            <person name="Yandava C."/>
            <person name="Haas B."/>
            <person name="Nusbaum C."/>
            <person name="Birren B."/>
        </authorList>
    </citation>
    <scope>NUCLEOTIDE SEQUENCE [LARGE SCALE GENOMIC DNA]</scope>
    <source>
        <strain evidence="4">R3-111a-1</strain>
    </source>
</reference>
<dbReference type="AlphaFoldDB" id="J3P3N0"/>
<evidence type="ECO:0000313" key="2">
    <source>
        <dbReference type="EMBL" id="EJT74274.1"/>
    </source>
</evidence>
<dbReference type="HOGENOM" id="CLU_1786973_0_0_1"/>
<reference evidence="2" key="3">
    <citation type="submission" date="2010-09" db="EMBL/GenBank/DDBJ databases">
        <title>Annotation of Gaeumannomyces graminis var. tritici R3-111a-1.</title>
        <authorList>
            <consortium name="The Broad Institute Genome Sequencing Platform"/>
            <person name="Ma L.-J."/>
            <person name="Dead R."/>
            <person name="Young S.K."/>
            <person name="Zeng Q."/>
            <person name="Gargeya S."/>
            <person name="Fitzgerald M."/>
            <person name="Haas B."/>
            <person name="Abouelleil A."/>
            <person name="Alvarado L."/>
            <person name="Arachchi H.M."/>
            <person name="Berlin A."/>
            <person name="Brown A."/>
            <person name="Chapman S.B."/>
            <person name="Chen Z."/>
            <person name="Dunbar C."/>
            <person name="Freedman E."/>
            <person name="Gearin G."/>
            <person name="Gellesch M."/>
            <person name="Goldberg J."/>
            <person name="Griggs A."/>
            <person name="Gujja S."/>
            <person name="Heiman D."/>
            <person name="Howarth C."/>
            <person name="Larson L."/>
            <person name="Lui A."/>
            <person name="MacDonald P.J.P."/>
            <person name="Mehta T."/>
            <person name="Montmayeur A."/>
            <person name="Murphy C."/>
            <person name="Neiman D."/>
            <person name="Pearson M."/>
            <person name="Priest M."/>
            <person name="Roberts A."/>
            <person name="Saif S."/>
            <person name="Shea T."/>
            <person name="Shenoy N."/>
            <person name="Sisk P."/>
            <person name="Stolte C."/>
            <person name="Sykes S."/>
            <person name="Yandava C."/>
            <person name="Wortman J."/>
            <person name="Nusbaum C."/>
            <person name="Birren B."/>
        </authorList>
    </citation>
    <scope>NUCLEOTIDE SEQUENCE</scope>
    <source>
        <strain evidence="2">R3-111a-1</strain>
    </source>
</reference>